<dbReference type="InterPro" id="IPR004107">
    <property type="entry name" value="Integrase_SAM-like_N"/>
</dbReference>
<keyword evidence="8 9" id="KW-0131">Cell cycle</keyword>
<dbReference type="PANTHER" id="PTHR30349">
    <property type="entry name" value="PHAGE INTEGRASE-RELATED"/>
    <property type="match status" value="1"/>
</dbReference>
<gene>
    <name evidence="9 12" type="primary">xerC</name>
    <name evidence="12" type="ORF">NSJP_1350</name>
</gene>
<evidence type="ECO:0000259" key="10">
    <source>
        <dbReference type="PROSITE" id="PS51898"/>
    </source>
</evidence>
<dbReference type="GO" id="GO:0051301">
    <property type="term" value="P:cell division"/>
    <property type="evidence" value="ECO:0007669"/>
    <property type="project" value="UniProtKB-KW"/>
</dbReference>
<dbReference type="AlphaFoldDB" id="A0A1W1I3E3"/>
<dbReference type="InterPro" id="IPR044068">
    <property type="entry name" value="CB"/>
</dbReference>
<feature type="active site" evidence="9">
    <location>
        <position position="174"/>
    </location>
</feature>
<evidence type="ECO:0000256" key="7">
    <source>
        <dbReference type="ARBA" id="ARBA00023172"/>
    </source>
</evidence>
<comment type="function">
    <text evidence="9">Site-specific tyrosine recombinase, which acts by catalyzing the cutting and rejoining of the recombining DNA molecules. The XerC-XerD complex is essential to convert dimers of the bacterial chromosome into monomers to permit their segregation at cell division. It also contributes to the segregational stability of plasmids.</text>
</comment>
<dbReference type="Pfam" id="PF02899">
    <property type="entry name" value="Phage_int_SAM_1"/>
    <property type="match status" value="1"/>
</dbReference>
<feature type="domain" description="Core-binding (CB)" evidence="11">
    <location>
        <begin position="1"/>
        <end position="89"/>
    </location>
</feature>
<evidence type="ECO:0000256" key="9">
    <source>
        <dbReference type="HAMAP-Rule" id="MF_01808"/>
    </source>
</evidence>
<dbReference type="Gene3D" id="1.10.443.10">
    <property type="entry name" value="Intergrase catalytic core"/>
    <property type="match status" value="1"/>
</dbReference>
<dbReference type="GO" id="GO:0005737">
    <property type="term" value="C:cytoplasm"/>
    <property type="evidence" value="ECO:0007669"/>
    <property type="project" value="UniProtKB-SubCell"/>
</dbReference>
<dbReference type="SUPFAM" id="SSF56349">
    <property type="entry name" value="DNA breaking-rejoining enzymes"/>
    <property type="match status" value="1"/>
</dbReference>
<dbReference type="HAMAP" id="MF_01808">
    <property type="entry name" value="Recomb_XerC_XerD"/>
    <property type="match status" value="1"/>
</dbReference>
<dbReference type="InterPro" id="IPR010998">
    <property type="entry name" value="Integrase_recombinase_N"/>
</dbReference>
<dbReference type="KEGG" id="nja:NSJP_1350"/>
<comment type="subcellular location">
    <subcellularLocation>
        <location evidence="1 9">Cytoplasm</location>
    </subcellularLocation>
</comment>
<keyword evidence="2 9" id="KW-0963">Cytoplasm</keyword>
<dbReference type="PROSITE" id="PS51900">
    <property type="entry name" value="CB"/>
    <property type="match status" value="1"/>
</dbReference>
<dbReference type="OrthoDB" id="9801717at2"/>
<evidence type="ECO:0000256" key="2">
    <source>
        <dbReference type="ARBA" id="ARBA00022490"/>
    </source>
</evidence>
<evidence type="ECO:0000313" key="12">
    <source>
        <dbReference type="EMBL" id="SLM47522.1"/>
    </source>
</evidence>
<feature type="active site" description="O-(3'-phospho-DNA)-tyrosine intermediate" evidence="9">
    <location>
        <position position="283"/>
    </location>
</feature>
<dbReference type="Proteomes" id="UP000192042">
    <property type="component" value="Chromosome I"/>
</dbReference>
<dbReference type="InterPro" id="IPR013762">
    <property type="entry name" value="Integrase-like_cat_sf"/>
</dbReference>
<evidence type="ECO:0000256" key="4">
    <source>
        <dbReference type="ARBA" id="ARBA00022829"/>
    </source>
</evidence>
<feature type="active site" evidence="9">
    <location>
        <position position="248"/>
    </location>
</feature>
<evidence type="ECO:0000259" key="11">
    <source>
        <dbReference type="PROSITE" id="PS51900"/>
    </source>
</evidence>
<feature type="active site" evidence="9">
    <location>
        <position position="150"/>
    </location>
</feature>
<evidence type="ECO:0000313" key="13">
    <source>
        <dbReference type="Proteomes" id="UP000192042"/>
    </source>
</evidence>
<dbReference type="EMBL" id="LT828648">
    <property type="protein sequence ID" value="SLM47522.1"/>
    <property type="molecule type" value="Genomic_DNA"/>
</dbReference>
<dbReference type="InterPro" id="IPR011010">
    <property type="entry name" value="DNA_brk_join_enz"/>
</dbReference>
<evidence type="ECO:0000256" key="8">
    <source>
        <dbReference type="ARBA" id="ARBA00023306"/>
    </source>
</evidence>
<reference evidence="12 13" key="1">
    <citation type="submission" date="2017-03" db="EMBL/GenBank/DDBJ databases">
        <authorList>
            <person name="Afonso C.L."/>
            <person name="Miller P.J."/>
            <person name="Scott M.A."/>
            <person name="Spackman E."/>
            <person name="Goraichik I."/>
            <person name="Dimitrov K.M."/>
            <person name="Suarez D.L."/>
            <person name="Swayne D.E."/>
        </authorList>
    </citation>
    <scope>NUCLEOTIDE SEQUENCE [LARGE SCALE GENOMIC DNA]</scope>
    <source>
        <strain evidence="12">Genome sequencing of Nitrospira japonica strain NJ11</strain>
    </source>
</reference>
<dbReference type="CDD" id="cd00798">
    <property type="entry name" value="INT_XerDC_C"/>
    <property type="match status" value="1"/>
</dbReference>
<comment type="similarity">
    <text evidence="9">Belongs to the 'phage' integrase family. XerC subfamily.</text>
</comment>
<keyword evidence="5 9" id="KW-0229">DNA integration</keyword>
<evidence type="ECO:0000256" key="1">
    <source>
        <dbReference type="ARBA" id="ARBA00004496"/>
    </source>
</evidence>
<dbReference type="GO" id="GO:0009037">
    <property type="term" value="F:tyrosine-based site-specific recombinase activity"/>
    <property type="evidence" value="ECO:0007669"/>
    <property type="project" value="UniProtKB-UniRule"/>
</dbReference>
<dbReference type="Gene3D" id="1.10.150.130">
    <property type="match status" value="1"/>
</dbReference>
<dbReference type="InterPro" id="IPR050090">
    <property type="entry name" value="Tyrosine_recombinase_XerCD"/>
</dbReference>
<keyword evidence="3 9" id="KW-0132">Cell division</keyword>
<dbReference type="SUPFAM" id="SSF47823">
    <property type="entry name" value="lambda integrase-like, N-terminal domain"/>
    <property type="match status" value="1"/>
</dbReference>
<dbReference type="PANTHER" id="PTHR30349:SF77">
    <property type="entry name" value="TYROSINE RECOMBINASE XERC"/>
    <property type="match status" value="1"/>
</dbReference>
<dbReference type="GO" id="GO:0003677">
    <property type="term" value="F:DNA binding"/>
    <property type="evidence" value="ECO:0007669"/>
    <property type="project" value="UniProtKB-UniRule"/>
</dbReference>
<evidence type="ECO:0000256" key="3">
    <source>
        <dbReference type="ARBA" id="ARBA00022618"/>
    </source>
</evidence>
<keyword evidence="6 9" id="KW-0238">DNA-binding</keyword>
<dbReference type="GO" id="GO:0007059">
    <property type="term" value="P:chromosome segregation"/>
    <property type="evidence" value="ECO:0007669"/>
    <property type="project" value="UniProtKB-UniRule"/>
</dbReference>
<evidence type="ECO:0000256" key="5">
    <source>
        <dbReference type="ARBA" id="ARBA00022908"/>
    </source>
</evidence>
<feature type="active site" evidence="9">
    <location>
        <position position="251"/>
    </location>
</feature>
<feature type="domain" description="Tyr recombinase" evidence="10">
    <location>
        <begin position="110"/>
        <end position="296"/>
    </location>
</feature>
<comment type="subunit">
    <text evidence="9">Forms a cyclic heterotetrameric complex composed of two molecules of XerC and two molecules of XerD.</text>
</comment>
<accession>A0A1W1I3E3</accession>
<evidence type="ECO:0000256" key="6">
    <source>
        <dbReference type="ARBA" id="ARBA00023125"/>
    </source>
</evidence>
<keyword evidence="7 9" id="KW-0233">DNA recombination</keyword>
<dbReference type="STRING" id="1325564.NSJP_1350"/>
<sequence length="317" mass="35256">MDGAIRAFIAFLRAERRASPETLRGYTADLRQFHGFLLSHRLATIPVDPGVLSREAVRAYLQWLDRDGIRRSSLARKLASLRSFYRFLVRDGLVECDPTQDIRTPKQPKLLPRVLTKEEAAAVMTTSPDARPQSARDCALLETLYSTGARVSEVAALDLGDVRCSEGIVRLRGKGRKERLVPIGEVALRAIAEYLKQQPILLRTAGLSTGLRSPLFRNHRGGRLTTRSVARIVARHSSGLTGGPVSPHTLRHSFATHLLDEGADLRSIQEMLGHASLSTTQKYTHVTMDHLLAVYDKAHPRADPPARDPERKNSKVR</sequence>
<proteinExistence type="inferred from homology"/>
<dbReference type="RefSeq" id="WP_080886036.1">
    <property type="nucleotide sequence ID" value="NZ_LT828648.1"/>
</dbReference>
<name>A0A1W1I3E3_9BACT</name>
<feature type="active site" evidence="9">
    <location>
        <position position="274"/>
    </location>
</feature>
<protein>
    <recommendedName>
        <fullName evidence="9">Tyrosine recombinase XerC</fullName>
    </recommendedName>
</protein>
<dbReference type="PROSITE" id="PS51898">
    <property type="entry name" value="TYR_RECOMBINASE"/>
    <property type="match status" value="1"/>
</dbReference>
<dbReference type="NCBIfam" id="NF001399">
    <property type="entry name" value="PRK00283.1"/>
    <property type="match status" value="1"/>
</dbReference>
<dbReference type="GO" id="GO:0006313">
    <property type="term" value="P:DNA transposition"/>
    <property type="evidence" value="ECO:0007669"/>
    <property type="project" value="UniProtKB-UniRule"/>
</dbReference>
<keyword evidence="13" id="KW-1185">Reference proteome</keyword>
<dbReference type="Pfam" id="PF00589">
    <property type="entry name" value="Phage_integrase"/>
    <property type="match status" value="1"/>
</dbReference>
<dbReference type="InterPro" id="IPR023009">
    <property type="entry name" value="Tyrosine_recombinase_XerC/XerD"/>
</dbReference>
<dbReference type="InterPro" id="IPR002104">
    <property type="entry name" value="Integrase_catalytic"/>
</dbReference>
<keyword evidence="4 9" id="KW-0159">Chromosome partition</keyword>
<organism evidence="12 13">
    <name type="scientific">Nitrospira japonica</name>
    <dbReference type="NCBI Taxonomy" id="1325564"/>
    <lineage>
        <taxon>Bacteria</taxon>
        <taxon>Pseudomonadati</taxon>
        <taxon>Nitrospirota</taxon>
        <taxon>Nitrospiria</taxon>
        <taxon>Nitrospirales</taxon>
        <taxon>Nitrospiraceae</taxon>
        <taxon>Nitrospira</taxon>
    </lineage>
</organism>